<accession>A0AAW1F4N4</accession>
<reference evidence="1 2" key="1">
    <citation type="journal article" date="2024" name="Genome Biol. Evol.">
        <title>Chromosome-level genome assembly of the viviparous eelpout Zoarces viviparus.</title>
        <authorList>
            <person name="Fuhrmann N."/>
            <person name="Brasseur M.V."/>
            <person name="Bakowski C.E."/>
            <person name="Podsiadlowski L."/>
            <person name="Prost S."/>
            <person name="Krehenwinkel H."/>
            <person name="Mayer C."/>
        </authorList>
    </citation>
    <scope>NUCLEOTIDE SEQUENCE [LARGE SCALE GENOMIC DNA]</scope>
    <source>
        <strain evidence="1">NO-MEL_2022_Ind0_liver</strain>
    </source>
</reference>
<sequence>MGNQLSREQVEKNELDRFRKEVPEGPDLTVNKSIVMFTSLSASDDLRRHYEARKMEAGDHAADWIKSLADKLAGLTPAPALAGLGALIIAIFIDSAFSVTKESTKDALRSVFADEKASEVWDQIDECLKRCAMHLHDNDELTGDLRRIEDRLSLALTKLKNSMVRDGHMSSSALKAWVNGAAFHVQMLIHLVRLGGIQTCVPVESLLSIYQRDLETLFTKHKELIQGKCYIRVVHFDGYFNAEGSFRFDSPSFCPLNKYHEIYYDTRYGGQKVEIQQYFMDVSQNLQELVEQTGSFNVQ</sequence>
<keyword evidence="2" id="KW-1185">Reference proteome</keyword>
<organism evidence="1 2">
    <name type="scientific">Zoarces viviparus</name>
    <name type="common">Viviparous eelpout</name>
    <name type="synonym">Blennius viviparus</name>
    <dbReference type="NCBI Taxonomy" id="48416"/>
    <lineage>
        <taxon>Eukaryota</taxon>
        <taxon>Metazoa</taxon>
        <taxon>Chordata</taxon>
        <taxon>Craniata</taxon>
        <taxon>Vertebrata</taxon>
        <taxon>Euteleostomi</taxon>
        <taxon>Actinopterygii</taxon>
        <taxon>Neopterygii</taxon>
        <taxon>Teleostei</taxon>
        <taxon>Neoteleostei</taxon>
        <taxon>Acanthomorphata</taxon>
        <taxon>Eupercaria</taxon>
        <taxon>Perciformes</taxon>
        <taxon>Cottioidei</taxon>
        <taxon>Zoarcales</taxon>
        <taxon>Zoarcidae</taxon>
        <taxon>Zoarcinae</taxon>
        <taxon>Zoarces</taxon>
    </lineage>
</organism>
<comment type="caution">
    <text evidence="1">The sequence shown here is derived from an EMBL/GenBank/DDBJ whole genome shotgun (WGS) entry which is preliminary data.</text>
</comment>
<dbReference type="AlphaFoldDB" id="A0AAW1F4N4"/>
<gene>
    <name evidence="1" type="ORF">VZT92_013702</name>
</gene>
<evidence type="ECO:0008006" key="3">
    <source>
        <dbReference type="Google" id="ProtNLM"/>
    </source>
</evidence>
<dbReference type="EMBL" id="JBCEZU010000111">
    <property type="protein sequence ID" value="KAK9529622.1"/>
    <property type="molecule type" value="Genomic_DNA"/>
</dbReference>
<proteinExistence type="predicted"/>
<evidence type="ECO:0000313" key="2">
    <source>
        <dbReference type="Proteomes" id="UP001488805"/>
    </source>
</evidence>
<name>A0AAW1F4N4_ZOAVI</name>
<evidence type="ECO:0000313" key="1">
    <source>
        <dbReference type="EMBL" id="KAK9529622.1"/>
    </source>
</evidence>
<dbReference type="Proteomes" id="UP001488805">
    <property type="component" value="Unassembled WGS sequence"/>
</dbReference>
<protein>
    <recommendedName>
        <fullName evidence="3">Fungal STAND N-terminal Goodbye domain-containing protein</fullName>
    </recommendedName>
</protein>